<dbReference type="InterPro" id="IPR044920">
    <property type="entry name" value="MnmG_C_subdom_sf"/>
</dbReference>
<dbReference type="Gene3D" id="1.10.10.60">
    <property type="entry name" value="Homeodomain-like"/>
    <property type="match status" value="1"/>
</dbReference>
<dbReference type="GO" id="GO:0030488">
    <property type="term" value="P:tRNA methylation"/>
    <property type="evidence" value="ECO:0007669"/>
    <property type="project" value="TreeGrafter"/>
</dbReference>
<dbReference type="InterPro" id="IPR013087">
    <property type="entry name" value="Znf_C2H2_type"/>
</dbReference>
<evidence type="ECO:0000256" key="5">
    <source>
        <dbReference type="ARBA" id="ARBA00022827"/>
    </source>
</evidence>
<dbReference type="VEuPathDB" id="VectorBase:CSON001909"/>
<dbReference type="FunFam" id="1.10.150.570:FF:000001">
    <property type="entry name" value="tRNA uridine 5-carboxymethylaminomethyl modification enzyme MnmG"/>
    <property type="match status" value="1"/>
</dbReference>
<dbReference type="FunFam" id="3.50.50.60:FF:000002">
    <property type="entry name" value="tRNA uridine 5-carboxymethylaminomethyl modification enzyme MnmG"/>
    <property type="match status" value="1"/>
</dbReference>
<dbReference type="GO" id="GO:0005829">
    <property type="term" value="C:cytosol"/>
    <property type="evidence" value="ECO:0007669"/>
    <property type="project" value="TreeGrafter"/>
</dbReference>
<dbReference type="PROSITE" id="PS50240">
    <property type="entry name" value="TRYPSIN_DOM"/>
    <property type="match status" value="1"/>
</dbReference>
<dbReference type="AlphaFoldDB" id="A0A336MHQ8"/>
<dbReference type="SUPFAM" id="SSF50494">
    <property type="entry name" value="Trypsin-like serine proteases"/>
    <property type="match status" value="1"/>
</dbReference>
<dbReference type="EMBL" id="UFQT01001310">
    <property type="protein sequence ID" value="SSX29944.1"/>
    <property type="molecule type" value="Genomic_DNA"/>
</dbReference>
<dbReference type="InterPro" id="IPR004416">
    <property type="entry name" value="MnmG"/>
</dbReference>
<comment type="cofactor">
    <cofactor evidence="1">
        <name>FAD</name>
        <dbReference type="ChEBI" id="CHEBI:57692"/>
    </cofactor>
</comment>
<evidence type="ECO:0000313" key="10">
    <source>
        <dbReference type="EMBL" id="SSX29944.1"/>
    </source>
</evidence>
<dbReference type="Gene3D" id="1.10.150.570">
    <property type="entry name" value="GidA associated domain, C-terminal subdomain"/>
    <property type="match status" value="1"/>
</dbReference>
<protein>
    <submittedName>
        <fullName evidence="10">CSON001909 protein</fullName>
    </submittedName>
</protein>
<dbReference type="GO" id="GO:0008270">
    <property type="term" value="F:zinc ion binding"/>
    <property type="evidence" value="ECO:0007669"/>
    <property type="project" value="UniProtKB-KW"/>
</dbReference>
<evidence type="ECO:0000256" key="3">
    <source>
        <dbReference type="ARBA" id="ARBA00007653"/>
    </source>
</evidence>
<dbReference type="SMART" id="SM01228">
    <property type="entry name" value="GIDA_assoc_3"/>
    <property type="match status" value="1"/>
</dbReference>
<sequence>MFNLKFNKLIKLRKRINFSLSSALASSQQASPYDVIVIGGGHAGTEACAAASRVSSNQILLVTHKKSTIGEMSCNPSFGGIGKGHLMREIDALGGLCGVCCDISGVQYKILNRRKGPAVWGPRAQIDRNLYRTAVQHSLSKINNLSILESAVEDLIIDYSSERPNVKGIVLENGQEIYSKTVVITTGTFLSGQINIGLEIRPAGRINDKPSIGLAKSLKKIGFQMGRLKTGTPPRIMKDSINFDSLQKMYGDDPPVPFSFMNDRVWIDADQQMLCHLTYTNTEIDKIVKSNLHQNRHVTENVTGPRYCPSIESKVLKFGKRSHQIWLEPEGFDSDLIYPNGLSCTLPADWQQKLIRCLPGLENAVMARSGYGVEYDFVDPRELFSSLETKKVNGLYFAGQINGTTGYEEAASQGILAGANAALKALDKSPMNLSRTEAYIGVLVDDLTTHGTTEPYRMFTSRAEFRLKLRPDNADTRLTEKGMQYGLVSQERYTRMIRIRDNLEKAISQLKDIKMSAVHWKTKLNLPSTKTTQQRDAFTLIGVLSDNVSFEDIANIDSSISWIVENEELCKRIRIEAIYERSIEEQAKEVEEVRRNEQQEIPDYIDYASSSLNLSFEEREKLIQIKPQTIAAATRIQGITPSTIVRLLQFVKHRNRKFKIMESQLKENIKNEAVPILFEENETILAESGKLQDELEYSCKCGIKFKYFIDLVRHESKKHINEFEFMVKGLKDLLLYVINKFDEENQDTFYFNEEQHGFETQIIDPGEDFFDDISIEREIKTEKSEIEIPAYQVDPKKYFCSYCGKQLSFQKSLKLHIEKKHKDVPLYQCNVCPQNFVLLSEYEAHQKLHEPDSNTKKPKRNNTLTLSQKKRLIDYADQGMSIRWIENKTKVPKSTVHTIIKNREKVLEYLNHEIIPVTSRAVRKLRHPKVEKNLYICVLSTTISFGTTDRHLPYFTLQSTEKKIHENYDSTNLNNDIALWRLPRKITFNGTINKLQLKISFQKYFKISDRIKPIQLPTQLQASNSFENYSAVVSGYGRDSPTSTTTSRYLRYAPVKVVGNPKCATIYGSHVVISSTICVIGYEFDQQGPCNGDSGGPLTLKKNGSDILVGVASFVSSKGCGTDRPSGFVRTSSYLTWLCENAKINIV</sequence>
<evidence type="ECO:0000259" key="8">
    <source>
        <dbReference type="PROSITE" id="PS50157"/>
    </source>
</evidence>
<comment type="similarity">
    <text evidence="6">Belongs to the peptidase S1 family. CLIP subfamily.</text>
</comment>
<name>A0A336MHQ8_CULSO</name>
<dbReference type="PANTHER" id="PTHR11806:SF0">
    <property type="entry name" value="PROTEIN MTO1 HOMOLOG, MITOCHONDRIAL"/>
    <property type="match status" value="1"/>
</dbReference>
<dbReference type="CDD" id="cd00190">
    <property type="entry name" value="Tryp_SPc"/>
    <property type="match status" value="1"/>
</dbReference>
<evidence type="ECO:0000256" key="2">
    <source>
        <dbReference type="ARBA" id="ARBA00004123"/>
    </source>
</evidence>
<dbReference type="InterPro" id="IPR020595">
    <property type="entry name" value="MnmG-rel_CS"/>
</dbReference>
<dbReference type="Pfam" id="PF01134">
    <property type="entry name" value="GIDA"/>
    <property type="match status" value="1"/>
</dbReference>
<dbReference type="GO" id="GO:0050660">
    <property type="term" value="F:flavin adenine dinucleotide binding"/>
    <property type="evidence" value="ECO:0007669"/>
    <property type="project" value="InterPro"/>
</dbReference>
<evidence type="ECO:0000256" key="4">
    <source>
        <dbReference type="ARBA" id="ARBA00022630"/>
    </source>
</evidence>
<dbReference type="InterPro" id="IPR009003">
    <property type="entry name" value="Peptidase_S1_PA"/>
</dbReference>
<evidence type="ECO:0000256" key="1">
    <source>
        <dbReference type="ARBA" id="ARBA00001974"/>
    </source>
</evidence>
<accession>A0A336MHQ8</accession>
<comment type="subcellular location">
    <subcellularLocation>
        <location evidence="2">Nucleus</location>
    </subcellularLocation>
</comment>
<dbReference type="SUPFAM" id="SSF46689">
    <property type="entry name" value="Homeodomain-like"/>
    <property type="match status" value="1"/>
</dbReference>
<evidence type="ECO:0000259" key="9">
    <source>
        <dbReference type="PROSITE" id="PS50240"/>
    </source>
</evidence>
<dbReference type="InterPro" id="IPR047001">
    <property type="entry name" value="MnmG_C_subdom"/>
</dbReference>
<dbReference type="FunFam" id="3.50.50.60:FF:000082">
    <property type="entry name" value="protein MTO1 homolog, mitochondrial isoform X1"/>
    <property type="match status" value="1"/>
</dbReference>
<dbReference type="SMART" id="SM00355">
    <property type="entry name" value="ZnF_C2H2"/>
    <property type="match status" value="3"/>
</dbReference>
<dbReference type="SUPFAM" id="SSF51905">
    <property type="entry name" value="FAD/NAD(P)-binding domain"/>
    <property type="match status" value="1"/>
</dbReference>
<dbReference type="InterPro" id="IPR007889">
    <property type="entry name" value="HTH_Psq"/>
</dbReference>
<proteinExistence type="inferred from homology"/>
<dbReference type="Gene3D" id="3.30.160.60">
    <property type="entry name" value="Classic Zinc Finger"/>
    <property type="match status" value="1"/>
</dbReference>
<dbReference type="Pfam" id="PF00089">
    <property type="entry name" value="Trypsin"/>
    <property type="match status" value="1"/>
</dbReference>
<dbReference type="InterPro" id="IPR036236">
    <property type="entry name" value="Znf_C2H2_sf"/>
</dbReference>
<dbReference type="GO" id="GO:0003677">
    <property type="term" value="F:DNA binding"/>
    <property type="evidence" value="ECO:0007669"/>
    <property type="project" value="InterPro"/>
</dbReference>
<feature type="domain" description="C2H2-type" evidence="8">
    <location>
        <begin position="827"/>
        <end position="854"/>
    </location>
</feature>
<dbReference type="NCBIfam" id="TIGR00136">
    <property type="entry name" value="mnmG_gidA"/>
    <property type="match status" value="1"/>
</dbReference>
<dbReference type="InterPro" id="IPR026904">
    <property type="entry name" value="MnmG_C"/>
</dbReference>
<dbReference type="GO" id="GO:0005634">
    <property type="term" value="C:nucleus"/>
    <property type="evidence" value="ECO:0007669"/>
    <property type="project" value="UniProtKB-SubCell"/>
</dbReference>
<organism evidence="10">
    <name type="scientific">Culicoides sonorensis</name>
    <name type="common">Biting midge</name>
    <dbReference type="NCBI Taxonomy" id="179676"/>
    <lineage>
        <taxon>Eukaryota</taxon>
        <taxon>Metazoa</taxon>
        <taxon>Ecdysozoa</taxon>
        <taxon>Arthropoda</taxon>
        <taxon>Hexapoda</taxon>
        <taxon>Insecta</taxon>
        <taxon>Pterygota</taxon>
        <taxon>Neoptera</taxon>
        <taxon>Endopterygota</taxon>
        <taxon>Diptera</taxon>
        <taxon>Nematocera</taxon>
        <taxon>Chironomoidea</taxon>
        <taxon>Ceratopogonidae</taxon>
        <taxon>Ceratopogoninae</taxon>
        <taxon>Culicoides</taxon>
        <taxon>Monoculicoides</taxon>
    </lineage>
</organism>
<dbReference type="GO" id="GO:0004252">
    <property type="term" value="F:serine-type endopeptidase activity"/>
    <property type="evidence" value="ECO:0007669"/>
    <property type="project" value="InterPro"/>
</dbReference>
<dbReference type="Gene3D" id="3.50.50.60">
    <property type="entry name" value="FAD/NAD(P)-binding domain"/>
    <property type="match status" value="2"/>
</dbReference>
<keyword evidence="7" id="KW-0863">Zinc-finger</keyword>
<keyword evidence="5" id="KW-0274">FAD</keyword>
<reference evidence="10" key="1">
    <citation type="submission" date="2018-07" db="EMBL/GenBank/DDBJ databases">
        <authorList>
            <person name="Quirk P.G."/>
            <person name="Krulwich T.A."/>
        </authorList>
    </citation>
    <scope>NUCLEOTIDE SEQUENCE</scope>
</reference>
<gene>
    <name evidence="10" type="primary">CSON001909</name>
</gene>
<dbReference type="InterPro" id="IPR002218">
    <property type="entry name" value="MnmG-rel"/>
</dbReference>
<dbReference type="Pfam" id="PF13932">
    <property type="entry name" value="SAM_GIDA_C"/>
    <property type="match status" value="1"/>
</dbReference>
<evidence type="ECO:0000256" key="7">
    <source>
        <dbReference type="PROSITE-ProRule" id="PRU00042"/>
    </source>
</evidence>
<dbReference type="SUPFAM" id="SSF57667">
    <property type="entry name" value="beta-beta-alpha zinc fingers"/>
    <property type="match status" value="1"/>
</dbReference>
<dbReference type="InterPro" id="IPR009057">
    <property type="entry name" value="Homeodomain-like_sf"/>
</dbReference>
<evidence type="ECO:0000256" key="6">
    <source>
        <dbReference type="ARBA" id="ARBA00024195"/>
    </source>
</evidence>
<dbReference type="InterPro" id="IPR040131">
    <property type="entry name" value="MnmG_N"/>
</dbReference>
<keyword evidence="7" id="KW-0862">Zinc</keyword>
<dbReference type="GO" id="GO:0005739">
    <property type="term" value="C:mitochondrion"/>
    <property type="evidence" value="ECO:0007669"/>
    <property type="project" value="GOC"/>
</dbReference>
<dbReference type="PROSITE" id="PS01280">
    <property type="entry name" value="GIDA_1"/>
    <property type="match status" value="1"/>
</dbReference>
<dbReference type="Pfam" id="PF04218">
    <property type="entry name" value="CENP-B_N"/>
    <property type="match status" value="1"/>
</dbReference>
<dbReference type="GO" id="GO:0006508">
    <property type="term" value="P:proteolysis"/>
    <property type="evidence" value="ECO:0007669"/>
    <property type="project" value="InterPro"/>
</dbReference>
<dbReference type="Gene3D" id="2.40.10.10">
    <property type="entry name" value="Trypsin-like serine proteases"/>
    <property type="match status" value="3"/>
</dbReference>
<dbReference type="Pfam" id="PF21680">
    <property type="entry name" value="GIDA_C_1st"/>
    <property type="match status" value="1"/>
</dbReference>
<dbReference type="PROSITE" id="PS00135">
    <property type="entry name" value="TRYPSIN_SER"/>
    <property type="match status" value="1"/>
</dbReference>
<dbReference type="SMART" id="SM00020">
    <property type="entry name" value="Tryp_SPc"/>
    <property type="match status" value="1"/>
</dbReference>
<dbReference type="HAMAP" id="MF_00129">
    <property type="entry name" value="MnmG_GidA"/>
    <property type="match status" value="1"/>
</dbReference>
<dbReference type="InterPro" id="IPR043504">
    <property type="entry name" value="Peptidase_S1_PA_chymotrypsin"/>
</dbReference>
<feature type="domain" description="Peptidase S1" evidence="9">
    <location>
        <begin position="937"/>
        <end position="1143"/>
    </location>
</feature>
<keyword evidence="4" id="KW-0285">Flavoprotein</keyword>
<dbReference type="InterPro" id="IPR036188">
    <property type="entry name" value="FAD/NAD-bd_sf"/>
</dbReference>
<feature type="domain" description="C2H2-type" evidence="8">
    <location>
        <begin position="798"/>
        <end position="821"/>
    </location>
</feature>
<dbReference type="GO" id="GO:0070899">
    <property type="term" value="P:mitochondrial tRNA wobble uridine modification"/>
    <property type="evidence" value="ECO:0007669"/>
    <property type="project" value="UniProtKB-ARBA"/>
</dbReference>
<dbReference type="InterPro" id="IPR001254">
    <property type="entry name" value="Trypsin_dom"/>
</dbReference>
<dbReference type="InterPro" id="IPR049312">
    <property type="entry name" value="GIDA_C_N"/>
</dbReference>
<dbReference type="PROSITE" id="PS00028">
    <property type="entry name" value="ZINC_FINGER_C2H2_1"/>
    <property type="match status" value="1"/>
</dbReference>
<dbReference type="InterPro" id="IPR033116">
    <property type="entry name" value="TRYPSIN_SER"/>
</dbReference>
<keyword evidence="7" id="KW-0479">Metal-binding</keyword>
<comment type="similarity">
    <text evidence="3">Belongs to the MnmG family.</text>
</comment>
<dbReference type="PANTHER" id="PTHR11806">
    <property type="entry name" value="GLUCOSE INHIBITED DIVISION PROTEIN A"/>
    <property type="match status" value="1"/>
</dbReference>
<dbReference type="PROSITE" id="PS01281">
    <property type="entry name" value="GIDA_2"/>
    <property type="match status" value="1"/>
</dbReference>
<dbReference type="PROSITE" id="PS50157">
    <property type="entry name" value="ZINC_FINGER_C2H2_2"/>
    <property type="match status" value="2"/>
</dbReference>